<feature type="transmembrane region" description="Helical" evidence="1">
    <location>
        <begin position="52"/>
        <end position="71"/>
    </location>
</feature>
<reference evidence="3" key="1">
    <citation type="submission" date="2016-01" db="EMBL/GenBank/DDBJ databases">
        <authorList>
            <person name="Mitreva M."/>
            <person name="Pepin K.H."/>
            <person name="Mihindukulasuriya K.A."/>
            <person name="Fulton R."/>
            <person name="Fronick C."/>
            <person name="O'Laughlin M."/>
            <person name="Miner T."/>
            <person name="Herter B."/>
            <person name="Rosa B.A."/>
            <person name="Cordes M."/>
            <person name="Tomlinson C."/>
            <person name="Wollam A."/>
            <person name="Palsikar V.B."/>
            <person name="Mardis E.R."/>
            <person name="Wilson R.K."/>
        </authorList>
    </citation>
    <scope>NUCLEOTIDE SEQUENCE [LARGE SCALE GENOMIC DNA]</scope>
    <source>
        <strain evidence="3">KA00185</strain>
    </source>
</reference>
<comment type="caution">
    <text evidence="2">The sequence shown here is derived from an EMBL/GenBank/DDBJ whole genome shotgun (WGS) entry which is preliminary data.</text>
</comment>
<feature type="transmembrane region" description="Helical" evidence="1">
    <location>
        <begin position="22"/>
        <end position="45"/>
    </location>
</feature>
<organism evidence="2 3">
    <name type="scientific">Leptotrichia wadei</name>
    <dbReference type="NCBI Taxonomy" id="157687"/>
    <lineage>
        <taxon>Bacteria</taxon>
        <taxon>Fusobacteriati</taxon>
        <taxon>Fusobacteriota</taxon>
        <taxon>Fusobacteriia</taxon>
        <taxon>Fusobacteriales</taxon>
        <taxon>Leptotrichiaceae</taxon>
        <taxon>Leptotrichia</taxon>
    </lineage>
</organism>
<dbReference type="EMBL" id="LSDD01000089">
    <property type="protein sequence ID" value="KXB65440.1"/>
    <property type="molecule type" value="Genomic_DNA"/>
</dbReference>
<dbReference type="PATRIC" id="fig|157687.3.peg.1115"/>
<keyword evidence="1" id="KW-1133">Transmembrane helix</keyword>
<gene>
    <name evidence="2" type="ORF">HMPREF3180_01119</name>
</gene>
<accession>A0A134AD21</accession>
<evidence type="ECO:0000313" key="2">
    <source>
        <dbReference type="EMBL" id="KXB65440.1"/>
    </source>
</evidence>
<evidence type="ECO:0000313" key="3">
    <source>
        <dbReference type="Proteomes" id="UP000070483"/>
    </source>
</evidence>
<dbReference type="AlphaFoldDB" id="A0A134AD21"/>
<name>A0A134AD21_9FUSO</name>
<feature type="transmembrane region" description="Helical" evidence="1">
    <location>
        <begin position="107"/>
        <end position="130"/>
    </location>
</feature>
<dbReference type="OrthoDB" id="82439at2"/>
<protein>
    <submittedName>
        <fullName evidence="2">Uncharacterized protein</fullName>
    </submittedName>
</protein>
<dbReference type="Proteomes" id="UP000070483">
    <property type="component" value="Unassembled WGS sequence"/>
</dbReference>
<keyword evidence="3" id="KW-1185">Reference proteome</keyword>
<keyword evidence="1" id="KW-0472">Membrane</keyword>
<sequence>MKIDLISEIIYFLEWIDLMRNAIILVPSQIFHSVFYYVAILIFLINKRNKKIHNYILFSIITIDIIIVLFLLNMLKLYLITVITIIVYIFIIVILRKDRDKLRDCGYLTLSLLDVANIFISYIAFIGYVVSAF</sequence>
<dbReference type="RefSeq" id="WP_060917876.1">
    <property type="nucleotide sequence ID" value="NZ_KQ960073.1"/>
</dbReference>
<keyword evidence="1" id="KW-0812">Transmembrane</keyword>
<feature type="transmembrane region" description="Helical" evidence="1">
    <location>
        <begin position="77"/>
        <end position="95"/>
    </location>
</feature>
<proteinExistence type="predicted"/>
<evidence type="ECO:0000256" key="1">
    <source>
        <dbReference type="SAM" id="Phobius"/>
    </source>
</evidence>